<gene>
    <name evidence="2" type="ORF">BLNAU_17776</name>
</gene>
<dbReference type="EMBL" id="JARBJD010000205">
    <property type="protein sequence ID" value="KAK2947300.1"/>
    <property type="molecule type" value="Genomic_DNA"/>
</dbReference>
<evidence type="ECO:0000256" key="1">
    <source>
        <dbReference type="SAM" id="Coils"/>
    </source>
</evidence>
<keyword evidence="1" id="KW-0175">Coiled coil</keyword>
<name>A0ABQ9X6A0_9EUKA</name>
<dbReference type="Proteomes" id="UP001281761">
    <property type="component" value="Unassembled WGS sequence"/>
</dbReference>
<evidence type="ECO:0000313" key="2">
    <source>
        <dbReference type="EMBL" id="KAK2947300.1"/>
    </source>
</evidence>
<protein>
    <submittedName>
        <fullName evidence="2">Uncharacterized protein</fullName>
    </submittedName>
</protein>
<keyword evidence="3" id="KW-1185">Reference proteome</keyword>
<sequence>MVVEKKHFESMEKIQNSFTNLQQKHDQLQATLSERDDTIVNFENKNEEWLKEKEQMQRELANKTQKLEENERVIAELTQTIQKMKTELAARPTLIDASNVIIALSPDHFRVSGSTVTTIDSSEWAACFTKPVSKGIHRLSIRTEAEYVMIGVLDAAVSPNYLTKDVSESPTAAMMHNNDGSLWSANKRIAYNAQPEKGQEWSAEADLEKRTLHFFVDGVQQPHHFTNIPVPLVFALETYYKDESIDITFWGELEKSSVMFEGTGHNLG</sequence>
<dbReference type="InterPro" id="IPR043136">
    <property type="entry name" value="B30.2/SPRY_sf"/>
</dbReference>
<feature type="coiled-coil region" evidence="1">
    <location>
        <begin position="11"/>
        <end position="87"/>
    </location>
</feature>
<evidence type="ECO:0000313" key="3">
    <source>
        <dbReference type="Proteomes" id="UP001281761"/>
    </source>
</evidence>
<dbReference type="Gene3D" id="1.20.5.340">
    <property type="match status" value="1"/>
</dbReference>
<reference evidence="2 3" key="1">
    <citation type="journal article" date="2022" name="bioRxiv">
        <title>Genomics of Preaxostyla Flagellates Illuminates Evolutionary Transitions and the Path Towards Mitochondrial Loss.</title>
        <authorList>
            <person name="Novak L.V.F."/>
            <person name="Treitli S.C."/>
            <person name="Pyrih J."/>
            <person name="Halakuc P."/>
            <person name="Pipaliya S.V."/>
            <person name="Vacek V."/>
            <person name="Brzon O."/>
            <person name="Soukal P."/>
            <person name="Eme L."/>
            <person name="Dacks J.B."/>
            <person name="Karnkowska A."/>
            <person name="Elias M."/>
            <person name="Hampl V."/>
        </authorList>
    </citation>
    <scope>NUCLEOTIDE SEQUENCE [LARGE SCALE GENOMIC DNA]</scope>
    <source>
        <strain evidence="2">NAU3</strain>
        <tissue evidence="2">Gut</tissue>
    </source>
</reference>
<organism evidence="2 3">
    <name type="scientific">Blattamonas nauphoetae</name>
    <dbReference type="NCBI Taxonomy" id="2049346"/>
    <lineage>
        <taxon>Eukaryota</taxon>
        <taxon>Metamonada</taxon>
        <taxon>Preaxostyla</taxon>
        <taxon>Oxymonadida</taxon>
        <taxon>Blattamonas</taxon>
    </lineage>
</organism>
<dbReference type="Gene3D" id="2.60.120.920">
    <property type="match status" value="1"/>
</dbReference>
<accession>A0ABQ9X6A0</accession>
<comment type="caution">
    <text evidence="2">The sequence shown here is derived from an EMBL/GenBank/DDBJ whole genome shotgun (WGS) entry which is preliminary data.</text>
</comment>
<proteinExistence type="predicted"/>